<evidence type="ECO:0000313" key="4">
    <source>
        <dbReference type="Proteomes" id="UP000295096"/>
    </source>
</evidence>
<accession>A0A4R5QCV7</accession>
<dbReference type="EMBL" id="SMSJ01000043">
    <property type="protein sequence ID" value="TDH60177.1"/>
    <property type="molecule type" value="Genomic_DNA"/>
</dbReference>
<evidence type="ECO:0000256" key="1">
    <source>
        <dbReference type="SAM" id="MobiDB-lite"/>
    </source>
</evidence>
<dbReference type="OrthoDB" id="9945174at2"/>
<sequence length="77" mass="8023">MTRGTAILAAIMAATPLLGGCAGPYPAAASAGDHMPYFSPAPRVREPSSARPAWLSPPTPNPERLRVPDDGFHDQLG</sequence>
<feature type="compositionally biased region" description="Basic and acidic residues" evidence="1">
    <location>
        <begin position="63"/>
        <end position="77"/>
    </location>
</feature>
<feature type="chain" id="PRO_5020388678" evidence="2">
    <location>
        <begin position="20"/>
        <end position="77"/>
    </location>
</feature>
<proteinExistence type="predicted"/>
<gene>
    <name evidence="3" type="ORF">E2C06_23400</name>
</gene>
<dbReference type="AlphaFoldDB" id="A0A4R5QCV7"/>
<feature type="signal peptide" evidence="2">
    <location>
        <begin position="1"/>
        <end position="19"/>
    </location>
</feature>
<protein>
    <submittedName>
        <fullName evidence="3">Uncharacterized protein</fullName>
    </submittedName>
</protein>
<dbReference type="Proteomes" id="UP000295096">
    <property type="component" value="Unassembled WGS sequence"/>
</dbReference>
<organism evidence="3 4">
    <name type="scientific">Dankookia rubra</name>
    <dbReference type="NCBI Taxonomy" id="1442381"/>
    <lineage>
        <taxon>Bacteria</taxon>
        <taxon>Pseudomonadati</taxon>
        <taxon>Pseudomonadota</taxon>
        <taxon>Alphaproteobacteria</taxon>
        <taxon>Acetobacterales</taxon>
        <taxon>Roseomonadaceae</taxon>
        <taxon>Dankookia</taxon>
    </lineage>
</organism>
<name>A0A4R5QCV7_9PROT</name>
<dbReference type="PROSITE" id="PS51257">
    <property type="entry name" value="PROKAR_LIPOPROTEIN"/>
    <property type="match status" value="1"/>
</dbReference>
<keyword evidence="2" id="KW-0732">Signal</keyword>
<comment type="caution">
    <text evidence="3">The sequence shown here is derived from an EMBL/GenBank/DDBJ whole genome shotgun (WGS) entry which is preliminary data.</text>
</comment>
<dbReference type="RefSeq" id="WP_133291014.1">
    <property type="nucleotide sequence ID" value="NZ_SMSJ01000043.1"/>
</dbReference>
<reference evidence="3 4" key="1">
    <citation type="journal article" date="2016" name="J. Microbiol.">
        <title>Dankookia rubra gen. nov., sp. nov., an alphaproteobacterium isolated from sediment of a shallow stream.</title>
        <authorList>
            <person name="Kim W.H."/>
            <person name="Kim D.H."/>
            <person name="Kang K."/>
            <person name="Ahn T.Y."/>
        </authorList>
    </citation>
    <scope>NUCLEOTIDE SEQUENCE [LARGE SCALE GENOMIC DNA]</scope>
    <source>
        <strain evidence="3 4">JCM30602</strain>
    </source>
</reference>
<evidence type="ECO:0000313" key="3">
    <source>
        <dbReference type="EMBL" id="TDH60177.1"/>
    </source>
</evidence>
<keyword evidence="4" id="KW-1185">Reference proteome</keyword>
<evidence type="ECO:0000256" key="2">
    <source>
        <dbReference type="SAM" id="SignalP"/>
    </source>
</evidence>
<feature type="region of interest" description="Disordered" evidence="1">
    <location>
        <begin position="36"/>
        <end position="77"/>
    </location>
</feature>